<organism evidence="1 2">
    <name type="scientific">Trichoderma asperellum (strain ATCC 204424 / CBS 433.97 / NBRC 101777)</name>
    <dbReference type="NCBI Taxonomy" id="1042311"/>
    <lineage>
        <taxon>Eukaryota</taxon>
        <taxon>Fungi</taxon>
        <taxon>Dikarya</taxon>
        <taxon>Ascomycota</taxon>
        <taxon>Pezizomycotina</taxon>
        <taxon>Sordariomycetes</taxon>
        <taxon>Hypocreomycetidae</taxon>
        <taxon>Hypocreales</taxon>
        <taxon>Hypocreaceae</taxon>
        <taxon>Trichoderma</taxon>
    </lineage>
</organism>
<evidence type="ECO:0000313" key="2">
    <source>
        <dbReference type="Proteomes" id="UP000240493"/>
    </source>
</evidence>
<name>A0A2T3ZKF7_TRIA4</name>
<dbReference type="AlphaFoldDB" id="A0A2T3ZKF7"/>
<dbReference type="EMBL" id="KZ679257">
    <property type="protein sequence ID" value="PTB45289.1"/>
    <property type="molecule type" value="Genomic_DNA"/>
</dbReference>
<evidence type="ECO:0000313" key="1">
    <source>
        <dbReference type="EMBL" id="PTB45289.1"/>
    </source>
</evidence>
<protein>
    <submittedName>
        <fullName evidence="1">Uncharacterized protein</fullName>
    </submittedName>
</protein>
<proteinExistence type="predicted"/>
<keyword evidence="2" id="KW-1185">Reference proteome</keyword>
<reference evidence="1 2" key="1">
    <citation type="submission" date="2016-07" db="EMBL/GenBank/DDBJ databases">
        <title>Multiple horizontal gene transfer events from other fungi enriched the ability of initially mycotrophic Trichoderma (Ascomycota) to feed on dead plant biomass.</title>
        <authorList>
            <consortium name="DOE Joint Genome Institute"/>
            <person name="Aerts A."/>
            <person name="Atanasova L."/>
            <person name="Chenthamara K."/>
            <person name="Zhang J."/>
            <person name="Grujic M."/>
            <person name="Henrissat B."/>
            <person name="Kuo A."/>
            <person name="Salamov A."/>
            <person name="Lipzen A."/>
            <person name="Labutti K."/>
            <person name="Barry K."/>
            <person name="Miao Y."/>
            <person name="Rahimi M.J."/>
            <person name="Shen Q."/>
            <person name="Grigoriev I.V."/>
            <person name="Kubicek C.P."/>
            <person name="Druzhinina I.S."/>
        </authorList>
    </citation>
    <scope>NUCLEOTIDE SEQUENCE [LARGE SCALE GENOMIC DNA]</scope>
    <source>
        <strain evidence="1 2">CBS 433.97</strain>
    </source>
</reference>
<gene>
    <name evidence="1" type="ORF">M441DRAFT_43361</name>
</gene>
<dbReference type="Proteomes" id="UP000240493">
    <property type="component" value="Unassembled WGS sequence"/>
</dbReference>
<sequence length="257" mass="28607">MGSVVLLSIRAIDAIPVTDRSKPYRAFILVEQHIQPSLLESSLKACQSSRLLVQILLFAIVPSHLAGRYQDAFEPQKAICEASALELQTVKSRELQSTNDSCLTKLLLSRRSYQYIFESNTALEAKQSLQCLLTVSASPCISTFLSENLTPTLSQLLVPLHALPQKLGTDYQVTAPLAQKYQYAQAKINDLDGNFCEEYSLIKPRVLFKFSKSILRTQGLDVRSPLCTAAADQQGEKKLYTNHKQIESKVATAQENK</sequence>
<accession>A0A2T3ZKF7</accession>